<dbReference type="InterPro" id="IPR003737">
    <property type="entry name" value="GlcNAc_PI_deacetylase-related"/>
</dbReference>
<comment type="caution">
    <text evidence="2">The sequence shown here is derived from an EMBL/GenBank/DDBJ whole genome shotgun (WGS) entry which is preliminary data.</text>
</comment>
<dbReference type="PANTHER" id="PTHR12993">
    <property type="entry name" value="N-ACETYLGLUCOSAMINYL-PHOSPHATIDYLINOSITOL DE-N-ACETYLASE-RELATED"/>
    <property type="match status" value="1"/>
</dbReference>
<dbReference type="InterPro" id="IPR024078">
    <property type="entry name" value="LmbE-like_dom_sf"/>
</dbReference>
<dbReference type="Proteomes" id="UP000441585">
    <property type="component" value="Unassembled WGS sequence"/>
</dbReference>
<reference evidence="2 3" key="1">
    <citation type="submission" date="2019-11" db="EMBL/GenBank/DDBJ databases">
        <title>Bacillus idriensis genome.</title>
        <authorList>
            <person name="Konopka E.N."/>
            <person name="Newman J.D."/>
        </authorList>
    </citation>
    <scope>NUCLEOTIDE SEQUENCE [LARGE SCALE GENOMIC DNA]</scope>
    <source>
        <strain evidence="2 3">DSM 19097</strain>
    </source>
</reference>
<gene>
    <name evidence="2" type="ORF">GJU41_15420</name>
</gene>
<organism evidence="2 3">
    <name type="scientific">Metabacillus idriensis</name>
    <dbReference type="NCBI Taxonomy" id="324768"/>
    <lineage>
        <taxon>Bacteria</taxon>
        <taxon>Bacillati</taxon>
        <taxon>Bacillota</taxon>
        <taxon>Bacilli</taxon>
        <taxon>Bacillales</taxon>
        <taxon>Bacillaceae</taxon>
        <taxon>Metabacillus</taxon>
    </lineage>
</organism>
<dbReference type="GO" id="GO:0016811">
    <property type="term" value="F:hydrolase activity, acting on carbon-nitrogen (but not peptide) bonds, in linear amides"/>
    <property type="evidence" value="ECO:0007669"/>
    <property type="project" value="TreeGrafter"/>
</dbReference>
<dbReference type="PANTHER" id="PTHR12993:SF11">
    <property type="entry name" value="N-ACETYLGLUCOSAMINYL-PHOSPHATIDYLINOSITOL DE-N-ACETYLASE"/>
    <property type="match status" value="1"/>
</dbReference>
<proteinExistence type="predicted"/>
<dbReference type="RefSeq" id="WP_070876516.1">
    <property type="nucleotide sequence ID" value="NZ_CAJFZX010000001.1"/>
</dbReference>
<dbReference type="EMBL" id="WKKF01000004">
    <property type="protein sequence ID" value="MRX55352.1"/>
    <property type="molecule type" value="Genomic_DNA"/>
</dbReference>
<comment type="cofactor">
    <cofactor evidence="1">
        <name>Zn(2+)</name>
        <dbReference type="ChEBI" id="CHEBI:29105"/>
    </cofactor>
</comment>
<dbReference type="AlphaFoldDB" id="A0A6I2MDK5"/>
<sequence>MSTILVIAPHPDDETLGCGGALLRHKKNGDSIHWLIVTAITAERGFTKERIEKREMEITQAAALYEFDSVTKLGFPTARLDTVPLEELVQKIGETIQRIRPDIVYLPHPGDIHSDHKFVFDSGMSCTKWFRYPFVKRILVYETLSETELGINPAYVKFSPNVYVDITSFLDQKIEIMKVFQSEMGEFPFPRSEQAIRALSSYRGASSGFQFAEGYILIKEVI</sequence>
<keyword evidence="3" id="KW-1185">Reference proteome</keyword>
<dbReference type="Pfam" id="PF02585">
    <property type="entry name" value="PIG-L"/>
    <property type="match status" value="1"/>
</dbReference>
<evidence type="ECO:0000313" key="2">
    <source>
        <dbReference type="EMBL" id="MRX55352.1"/>
    </source>
</evidence>
<dbReference type="SUPFAM" id="SSF102588">
    <property type="entry name" value="LmbE-like"/>
    <property type="match status" value="1"/>
</dbReference>
<protein>
    <submittedName>
        <fullName evidence="2">PIG-L family deacetylase</fullName>
    </submittedName>
</protein>
<evidence type="ECO:0000313" key="3">
    <source>
        <dbReference type="Proteomes" id="UP000441585"/>
    </source>
</evidence>
<name>A0A6I2MDK5_9BACI</name>
<accession>A0A6I2MDK5</accession>
<dbReference type="Gene3D" id="3.40.50.10320">
    <property type="entry name" value="LmbE-like"/>
    <property type="match status" value="1"/>
</dbReference>
<evidence type="ECO:0000256" key="1">
    <source>
        <dbReference type="ARBA" id="ARBA00001947"/>
    </source>
</evidence>